<evidence type="ECO:0000313" key="3">
    <source>
        <dbReference type="EMBL" id="SMQ52097.1"/>
    </source>
</evidence>
<keyword evidence="2" id="KW-1133">Transmembrane helix</keyword>
<dbReference type="STRING" id="1276538.A0A1X7RYT8"/>
<sequence length="634" mass="68903">MSTSNMAEEAQPPPVDLEDVQPPSTTTTRNVRYSDSPQRWTRITETSLPSPARSIHPEHSANRMDSIDSQVDFGLRNTDFFEDESSDDDEGPAKAAALETEERPISPVKKRSKAPAPLIKPFVSQCERKGGTGGEDWPLQPGVGGYQRLDSNLAALAPVRTSTPSTTYTGSIDEFANDLPANDVDADANTPRRPKSTRNSSARTPRSSGNWKNNDHPSDQQQRRSQAHDPRLSLDGGRRSQTYADPRTSTYSEKVEHRLGIHAIAHEVYLNGLFRDEELLHQHKMHAISPVVPSARFRESMLPSSLRPGPRRGSPPAVPRRPPLSTSDSALGGKGGSTAGGKKVHLVPPPIDLTGTHHSLPENLVRTPYPFSATRHQKDFSATSTPLLAPANSESLLTVSVRRARKSTATPRITTITIPTPSSYSVLPHTDSSPSQSYDDASFFLALRRAYKSLVPLPLRLLSARSLRGIQVSTLTKFDHERGWLPGSRSPRRVAGKGLTDSFSPESILAGFKKPKRGKGRMAFVGWAQRLAAVDQPVPAVGEDERDAGVELVRRRDDGEGLEFVVGWCWRRILMAVGIVVGLSIAAVLLWVFLGIGRGGPAGRVGTASALAVVVFLIGMGCVGAWLGVSWLLM</sequence>
<feature type="compositionally biased region" description="Acidic residues" evidence="1">
    <location>
        <begin position="80"/>
        <end position="90"/>
    </location>
</feature>
<feature type="region of interest" description="Disordered" evidence="1">
    <location>
        <begin position="161"/>
        <end position="251"/>
    </location>
</feature>
<accession>A0A1X7RYT8</accession>
<keyword evidence="2" id="KW-0472">Membrane</keyword>
<gene>
    <name evidence="3" type="ORF">ZT3D7_G7250</name>
</gene>
<keyword evidence="4" id="KW-1185">Reference proteome</keyword>
<dbReference type="AlphaFoldDB" id="A0A1X7RYT8"/>
<evidence type="ECO:0000256" key="2">
    <source>
        <dbReference type="SAM" id="Phobius"/>
    </source>
</evidence>
<feature type="compositionally biased region" description="Polar residues" evidence="1">
    <location>
        <begin position="22"/>
        <end position="49"/>
    </location>
</feature>
<feature type="region of interest" description="Disordered" evidence="1">
    <location>
        <begin position="1"/>
        <end position="146"/>
    </location>
</feature>
<feature type="compositionally biased region" description="Polar residues" evidence="1">
    <location>
        <begin position="161"/>
        <end position="170"/>
    </location>
</feature>
<organism evidence="3 4">
    <name type="scientific">Zymoseptoria tritici (strain ST99CH_3D7)</name>
    <dbReference type="NCBI Taxonomy" id="1276538"/>
    <lineage>
        <taxon>Eukaryota</taxon>
        <taxon>Fungi</taxon>
        <taxon>Dikarya</taxon>
        <taxon>Ascomycota</taxon>
        <taxon>Pezizomycotina</taxon>
        <taxon>Dothideomycetes</taxon>
        <taxon>Dothideomycetidae</taxon>
        <taxon>Mycosphaerellales</taxon>
        <taxon>Mycosphaerellaceae</taxon>
        <taxon>Zymoseptoria</taxon>
    </lineage>
</organism>
<feature type="compositionally biased region" description="Polar residues" evidence="1">
    <location>
        <begin position="197"/>
        <end position="212"/>
    </location>
</feature>
<feature type="region of interest" description="Disordered" evidence="1">
    <location>
        <begin position="301"/>
        <end position="365"/>
    </location>
</feature>
<feature type="transmembrane region" description="Helical" evidence="2">
    <location>
        <begin position="608"/>
        <end position="633"/>
    </location>
</feature>
<dbReference type="Proteomes" id="UP000215127">
    <property type="component" value="Chromosome 6"/>
</dbReference>
<feature type="compositionally biased region" description="Basic and acidic residues" evidence="1">
    <location>
        <begin position="55"/>
        <end position="66"/>
    </location>
</feature>
<evidence type="ECO:0000313" key="4">
    <source>
        <dbReference type="Proteomes" id="UP000215127"/>
    </source>
</evidence>
<dbReference type="EMBL" id="LT853697">
    <property type="protein sequence ID" value="SMQ52097.1"/>
    <property type="molecule type" value="Genomic_DNA"/>
</dbReference>
<feature type="compositionally biased region" description="Polar residues" evidence="1">
    <location>
        <begin position="239"/>
        <end position="251"/>
    </location>
</feature>
<reference evidence="3 4" key="1">
    <citation type="submission" date="2016-06" db="EMBL/GenBank/DDBJ databases">
        <authorList>
            <person name="Kjaerup R.B."/>
            <person name="Dalgaard T.S."/>
            <person name="Juul-Madsen H.R."/>
        </authorList>
    </citation>
    <scope>NUCLEOTIDE SEQUENCE [LARGE SCALE GENOMIC DNA]</scope>
</reference>
<feature type="compositionally biased region" description="Low complexity" evidence="1">
    <location>
        <begin position="301"/>
        <end position="315"/>
    </location>
</feature>
<evidence type="ECO:0000256" key="1">
    <source>
        <dbReference type="SAM" id="MobiDB-lite"/>
    </source>
</evidence>
<keyword evidence="2" id="KW-0812">Transmembrane</keyword>
<proteinExistence type="predicted"/>
<name>A0A1X7RYT8_ZYMT9</name>
<feature type="compositionally biased region" description="Basic and acidic residues" evidence="1">
    <location>
        <begin position="213"/>
        <end position="238"/>
    </location>
</feature>
<protein>
    <submittedName>
        <fullName evidence="3">Uncharacterized protein</fullName>
    </submittedName>
</protein>
<feature type="transmembrane region" description="Helical" evidence="2">
    <location>
        <begin position="573"/>
        <end position="596"/>
    </location>
</feature>